<dbReference type="EMBL" id="CAMXCT030006567">
    <property type="protein sequence ID" value="CAL4803438.1"/>
    <property type="molecule type" value="Genomic_DNA"/>
</dbReference>
<dbReference type="EMBL" id="CAMXCT010006567">
    <property type="protein sequence ID" value="CAI4016126.1"/>
    <property type="molecule type" value="Genomic_DNA"/>
</dbReference>
<protein>
    <submittedName>
        <fullName evidence="2">Uncharacterized protein</fullName>
    </submittedName>
</protein>
<dbReference type="OrthoDB" id="407539at2759"/>
<dbReference type="Proteomes" id="UP001152797">
    <property type="component" value="Unassembled WGS sequence"/>
</dbReference>
<proteinExistence type="predicted"/>
<gene>
    <name evidence="2" type="ORF">C1SCF055_LOCUS40891</name>
</gene>
<evidence type="ECO:0000313" key="3">
    <source>
        <dbReference type="EMBL" id="CAL4803438.1"/>
    </source>
</evidence>
<dbReference type="AlphaFoldDB" id="A0A9P1DVA0"/>
<evidence type="ECO:0000256" key="1">
    <source>
        <dbReference type="SAM" id="MobiDB-lite"/>
    </source>
</evidence>
<accession>A0A9P1DVA0</accession>
<dbReference type="EMBL" id="CAMXCT020006567">
    <property type="protein sequence ID" value="CAL1169501.1"/>
    <property type="molecule type" value="Genomic_DNA"/>
</dbReference>
<evidence type="ECO:0000313" key="2">
    <source>
        <dbReference type="EMBL" id="CAI4016126.1"/>
    </source>
</evidence>
<keyword evidence="4" id="KW-1185">Reference proteome</keyword>
<comment type="caution">
    <text evidence="2">The sequence shown here is derived from an EMBL/GenBank/DDBJ whole genome shotgun (WGS) entry which is preliminary data.</text>
</comment>
<feature type="region of interest" description="Disordered" evidence="1">
    <location>
        <begin position="238"/>
        <end position="281"/>
    </location>
</feature>
<name>A0A9P1DVA0_9DINO</name>
<sequence>MHGKSGLPRQGDQNPAMLPRSLPRWLAVTSTQSPKARWFAVSMYEELKRPNVLYEELKLKFGYMGVVNHKEVGVWDLFAILRGVRNKGDLGFALQTMNLFYNFGVKLKHREISTRLLAATMLAREESEAIELIKLYGSWLEHPPDSAVVYAVMSKFLDEKKPMEVRELAKLVREDWRFRLETPLYSLAIQAMLKLPKEQEPLRAAMILREDALQMGVRLPVKVQLQLLDESLKAVNLEPSGGSEVQSDAPSEDAPAEDVTDATDATAEDVPGESSEASAERSLSHLKDAVHLADALAQDGHVRGGASAATLCSLSWLFWHLSAISSELRQEVVSDCHAWSISCSDWTWSKTLEAACANFHSQVGFSSQLPRGLFQVLEASEDPEAQRLVERCRQCFGRFYPKA</sequence>
<reference evidence="2" key="1">
    <citation type="submission" date="2022-10" db="EMBL/GenBank/DDBJ databases">
        <authorList>
            <person name="Chen Y."/>
            <person name="Dougan E. K."/>
            <person name="Chan C."/>
            <person name="Rhodes N."/>
            <person name="Thang M."/>
        </authorList>
    </citation>
    <scope>NUCLEOTIDE SEQUENCE</scope>
</reference>
<feature type="compositionally biased region" description="Acidic residues" evidence="1">
    <location>
        <begin position="250"/>
        <end position="271"/>
    </location>
</feature>
<reference evidence="3 4" key="2">
    <citation type="submission" date="2024-05" db="EMBL/GenBank/DDBJ databases">
        <authorList>
            <person name="Chen Y."/>
            <person name="Shah S."/>
            <person name="Dougan E. K."/>
            <person name="Thang M."/>
            <person name="Chan C."/>
        </authorList>
    </citation>
    <scope>NUCLEOTIDE SEQUENCE [LARGE SCALE GENOMIC DNA]</scope>
</reference>
<organism evidence="2">
    <name type="scientific">Cladocopium goreaui</name>
    <dbReference type="NCBI Taxonomy" id="2562237"/>
    <lineage>
        <taxon>Eukaryota</taxon>
        <taxon>Sar</taxon>
        <taxon>Alveolata</taxon>
        <taxon>Dinophyceae</taxon>
        <taxon>Suessiales</taxon>
        <taxon>Symbiodiniaceae</taxon>
        <taxon>Cladocopium</taxon>
    </lineage>
</organism>
<evidence type="ECO:0000313" key="4">
    <source>
        <dbReference type="Proteomes" id="UP001152797"/>
    </source>
</evidence>